<dbReference type="EMBL" id="LR586016">
    <property type="protein sequence ID" value="VIP02976.1"/>
    <property type="molecule type" value="Genomic_DNA"/>
</dbReference>
<dbReference type="SUPFAM" id="SSF47413">
    <property type="entry name" value="lambda repressor-like DNA-binding domains"/>
    <property type="match status" value="1"/>
</dbReference>
<protein>
    <recommendedName>
        <fullName evidence="1">HTH cro/C1-type domain-containing protein</fullName>
    </recommendedName>
</protein>
<gene>
    <name evidence="2" type="ORF">GMBLW1_09840</name>
</gene>
<evidence type="ECO:0000259" key="1">
    <source>
        <dbReference type="PROSITE" id="PS50943"/>
    </source>
</evidence>
<dbReference type="Gene3D" id="1.10.260.40">
    <property type="entry name" value="lambda repressor-like DNA-binding domains"/>
    <property type="match status" value="1"/>
</dbReference>
<dbReference type="PANTHER" id="PTHR33516:SF2">
    <property type="entry name" value="LEXA REPRESSOR-RELATED"/>
    <property type="match status" value="1"/>
</dbReference>
<keyword evidence="3" id="KW-1185">Reference proteome</keyword>
<sequence length="227" mass="24660">MTQENDNRIITQGILLSKQLSINTPVLFLGLTMDPNAYGEAVRLARIRQKMTQVELAALVGITQGMVAHIETGRRQPDVDTALKIERALKISQGTLSSHLPESHGVNLANSVSIIMAGTVGVGPPSVAEGEYGEMLSVGQEFANCIAYRVRGSSMTEEHIQDGDFIIVRPGVEVKSGDIVVAWVEGEGCVCKKLQRGKLRSPDGWAHTLSPGDHVYGKLVAVYRRYH</sequence>
<accession>A0A6C2YNG4</accession>
<dbReference type="PROSITE" id="PS50943">
    <property type="entry name" value="HTH_CROC1"/>
    <property type="match status" value="1"/>
</dbReference>
<dbReference type="Gene3D" id="2.10.109.10">
    <property type="entry name" value="Umud Fragment, subunit A"/>
    <property type="match status" value="1"/>
</dbReference>
<dbReference type="EMBL" id="LR593887">
    <property type="protein sequence ID" value="VTS03016.1"/>
    <property type="molecule type" value="Genomic_DNA"/>
</dbReference>
<dbReference type="PANTHER" id="PTHR33516">
    <property type="entry name" value="LEXA REPRESSOR"/>
    <property type="match status" value="1"/>
</dbReference>
<dbReference type="AlphaFoldDB" id="A0A6C2YNG4"/>
<dbReference type="InterPro" id="IPR015927">
    <property type="entry name" value="Peptidase_S24_S26A/B/C"/>
</dbReference>
<dbReference type="InParanoid" id="A0A6C2YNG4"/>
<dbReference type="CDD" id="cd00093">
    <property type="entry name" value="HTH_XRE"/>
    <property type="match status" value="1"/>
</dbReference>
<dbReference type="Proteomes" id="UP000464378">
    <property type="component" value="Chromosome"/>
</dbReference>
<name>A0A6C2YNG4_9BACT</name>
<evidence type="ECO:0000313" key="3">
    <source>
        <dbReference type="Proteomes" id="UP000464378"/>
    </source>
</evidence>
<dbReference type="SMART" id="SM00530">
    <property type="entry name" value="HTH_XRE"/>
    <property type="match status" value="1"/>
</dbReference>
<dbReference type="InterPro" id="IPR050077">
    <property type="entry name" value="LexA_repressor"/>
</dbReference>
<reference evidence="2" key="1">
    <citation type="submission" date="2019-04" db="EMBL/GenBank/DDBJ databases">
        <authorList>
            <consortium name="Science for Life Laboratories"/>
        </authorList>
    </citation>
    <scope>NUCLEOTIDE SEQUENCE</scope>
    <source>
        <strain evidence="2">MBLW1</strain>
    </source>
</reference>
<dbReference type="SUPFAM" id="SSF51306">
    <property type="entry name" value="LexA/Signal peptidase"/>
    <property type="match status" value="1"/>
</dbReference>
<dbReference type="CDD" id="cd06529">
    <property type="entry name" value="S24_LexA-like"/>
    <property type="match status" value="1"/>
</dbReference>
<proteinExistence type="predicted"/>
<evidence type="ECO:0000313" key="2">
    <source>
        <dbReference type="EMBL" id="VIP02976.1"/>
    </source>
</evidence>
<dbReference type="GO" id="GO:0003677">
    <property type="term" value="F:DNA binding"/>
    <property type="evidence" value="ECO:0007669"/>
    <property type="project" value="InterPro"/>
</dbReference>
<organism evidence="2">
    <name type="scientific">Tuwongella immobilis</name>
    <dbReference type="NCBI Taxonomy" id="692036"/>
    <lineage>
        <taxon>Bacteria</taxon>
        <taxon>Pseudomonadati</taxon>
        <taxon>Planctomycetota</taxon>
        <taxon>Planctomycetia</taxon>
        <taxon>Gemmatales</taxon>
        <taxon>Gemmataceae</taxon>
        <taxon>Tuwongella</taxon>
    </lineage>
</organism>
<dbReference type="InterPro" id="IPR039418">
    <property type="entry name" value="LexA-like"/>
</dbReference>
<dbReference type="InterPro" id="IPR010982">
    <property type="entry name" value="Lambda_DNA-bd_dom_sf"/>
</dbReference>
<dbReference type="InterPro" id="IPR036286">
    <property type="entry name" value="LexA/Signal_pep-like_sf"/>
</dbReference>
<dbReference type="InterPro" id="IPR001387">
    <property type="entry name" value="Cro/C1-type_HTH"/>
</dbReference>
<dbReference type="Pfam" id="PF01381">
    <property type="entry name" value="HTH_3"/>
    <property type="match status" value="1"/>
</dbReference>
<dbReference type="Pfam" id="PF00717">
    <property type="entry name" value="Peptidase_S24"/>
    <property type="match status" value="1"/>
</dbReference>
<dbReference type="KEGG" id="tim:GMBLW1_09840"/>
<dbReference type="RefSeq" id="WP_162658093.1">
    <property type="nucleotide sequence ID" value="NZ_LR593887.1"/>
</dbReference>
<feature type="domain" description="HTH cro/C1-type" evidence="1">
    <location>
        <begin position="42"/>
        <end position="96"/>
    </location>
</feature>